<dbReference type="Proteomes" id="UP000275436">
    <property type="component" value="Unassembled WGS sequence"/>
</dbReference>
<evidence type="ECO:0000256" key="3">
    <source>
        <dbReference type="ARBA" id="ARBA00022598"/>
    </source>
</evidence>
<dbReference type="HAMAP" id="MF_00158">
    <property type="entry name" value="PanC"/>
    <property type="match status" value="1"/>
</dbReference>
<dbReference type="Gene3D" id="3.40.50.620">
    <property type="entry name" value="HUPs"/>
    <property type="match status" value="1"/>
</dbReference>
<feature type="binding site" evidence="8">
    <location>
        <position position="155"/>
    </location>
    <ligand>
        <name>(R)-pantoate</name>
        <dbReference type="ChEBI" id="CHEBI:15980"/>
    </ligand>
</feature>
<comment type="catalytic activity">
    <reaction evidence="7 8">
        <text>(R)-pantoate + beta-alanine + ATP = (R)-pantothenate + AMP + diphosphate + H(+)</text>
        <dbReference type="Rhea" id="RHEA:10912"/>
        <dbReference type="ChEBI" id="CHEBI:15378"/>
        <dbReference type="ChEBI" id="CHEBI:15980"/>
        <dbReference type="ChEBI" id="CHEBI:29032"/>
        <dbReference type="ChEBI" id="CHEBI:30616"/>
        <dbReference type="ChEBI" id="CHEBI:33019"/>
        <dbReference type="ChEBI" id="CHEBI:57966"/>
        <dbReference type="ChEBI" id="CHEBI:456215"/>
        <dbReference type="EC" id="6.3.2.1"/>
    </reaction>
</comment>
<keyword evidence="6 8" id="KW-0067">ATP-binding</keyword>
<name>A0A3M9X5A3_9HYPH</name>
<dbReference type="PANTHER" id="PTHR21299:SF1">
    <property type="entry name" value="PANTOATE--BETA-ALANINE LIGASE"/>
    <property type="match status" value="1"/>
</dbReference>
<evidence type="ECO:0000256" key="6">
    <source>
        <dbReference type="ARBA" id="ARBA00022840"/>
    </source>
</evidence>
<dbReference type="NCBIfam" id="TIGR00018">
    <property type="entry name" value="panC"/>
    <property type="match status" value="1"/>
</dbReference>
<evidence type="ECO:0000256" key="4">
    <source>
        <dbReference type="ARBA" id="ARBA00022655"/>
    </source>
</evidence>
<dbReference type="InterPro" id="IPR003721">
    <property type="entry name" value="Pantoate_ligase"/>
</dbReference>
<feature type="binding site" evidence="8">
    <location>
        <position position="178"/>
    </location>
    <ligand>
        <name>ATP</name>
        <dbReference type="ChEBI" id="CHEBI:30616"/>
    </ligand>
</feature>
<dbReference type="PANTHER" id="PTHR21299">
    <property type="entry name" value="CYTIDYLATE KINASE/PANTOATE-BETA-ALANINE LIGASE"/>
    <property type="match status" value="1"/>
</dbReference>
<comment type="caution">
    <text evidence="9">The sequence shown here is derived from an EMBL/GenBank/DDBJ whole genome shotgun (WGS) entry which is preliminary data.</text>
</comment>
<dbReference type="Gene3D" id="3.30.1300.10">
    <property type="entry name" value="Pantoate-beta-alanine ligase, C-terminal domain"/>
    <property type="match status" value="1"/>
</dbReference>
<comment type="subunit">
    <text evidence="8">Homodimer.</text>
</comment>
<comment type="pathway">
    <text evidence="1 8">Cofactor biosynthesis; (R)-pantothenate biosynthesis; (R)-pantothenate from (R)-pantoate and beta-alanine: step 1/1.</text>
</comment>
<evidence type="ECO:0000256" key="7">
    <source>
        <dbReference type="ARBA" id="ARBA00048258"/>
    </source>
</evidence>
<gene>
    <name evidence="8" type="primary">panC</name>
    <name evidence="9" type="ORF">DNR46_26600</name>
</gene>
<dbReference type="Pfam" id="PF02569">
    <property type="entry name" value="Pantoate_ligase"/>
    <property type="match status" value="1"/>
</dbReference>
<dbReference type="NCBIfam" id="TIGR00125">
    <property type="entry name" value="cyt_tran_rel"/>
    <property type="match status" value="1"/>
</dbReference>
<comment type="miscellaneous">
    <text evidence="8">The reaction proceeds by a bi uni uni bi ping pong mechanism.</text>
</comment>
<evidence type="ECO:0000256" key="2">
    <source>
        <dbReference type="ARBA" id="ARBA00009256"/>
    </source>
</evidence>
<dbReference type="SUPFAM" id="SSF52374">
    <property type="entry name" value="Nucleotidylyl transferase"/>
    <property type="match status" value="1"/>
</dbReference>
<dbReference type="EC" id="6.3.2.1" evidence="8"/>
<feature type="binding site" evidence="8">
    <location>
        <position position="63"/>
    </location>
    <ligand>
        <name>(R)-pantoate</name>
        <dbReference type="ChEBI" id="CHEBI:15980"/>
    </ligand>
</feature>
<feature type="binding site" evidence="8">
    <location>
        <begin position="149"/>
        <end position="152"/>
    </location>
    <ligand>
        <name>ATP</name>
        <dbReference type="ChEBI" id="CHEBI:30616"/>
    </ligand>
</feature>
<dbReference type="InterPro" id="IPR004821">
    <property type="entry name" value="Cyt_trans-like"/>
</dbReference>
<keyword evidence="3 8" id="KW-0436">Ligase</keyword>
<comment type="function">
    <text evidence="8">Catalyzes the condensation of pantoate with beta-alanine in an ATP-dependent reaction via a pantoyl-adenylate intermediate.</text>
</comment>
<dbReference type="GO" id="GO:0004592">
    <property type="term" value="F:pantoate-beta-alanine ligase activity"/>
    <property type="evidence" value="ECO:0007669"/>
    <property type="project" value="UniProtKB-UniRule"/>
</dbReference>
<organism evidence="9 10">
    <name type="scientific">Mesorhizobium japonicum</name>
    <dbReference type="NCBI Taxonomy" id="2066070"/>
    <lineage>
        <taxon>Bacteria</taxon>
        <taxon>Pseudomonadati</taxon>
        <taxon>Pseudomonadota</taxon>
        <taxon>Alphaproteobacteria</taxon>
        <taxon>Hyphomicrobiales</taxon>
        <taxon>Phyllobacteriaceae</taxon>
        <taxon>Mesorhizobium</taxon>
    </lineage>
</organism>
<dbReference type="InterPro" id="IPR042176">
    <property type="entry name" value="Pantoate_ligase_C"/>
</dbReference>
<evidence type="ECO:0000256" key="5">
    <source>
        <dbReference type="ARBA" id="ARBA00022741"/>
    </source>
</evidence>
<evidence type="ECO:0000313" key="9">
    <source>
        <dbReference type="EMBL" id="RNJ42700.1"/>
    </source>
</evidence>
<reference evidence="9 10" key="1">
    <citation type="journal article" date="2018" name="Mol. Plant Microbe Interact.">
        <title>Taxonomically Different Co-Microsymbionts of a Relict Legume, Oxytropis popoviana, Have Complementary Sets of Symbiotic Genes and Together Increase the Efficiency of Plant Nodulation.</title>
        <authorList>
            <person name="Safronova V."/>
            <person name="Belimov A."/>
            <person name="Sazanova A."/>
            <person name="Chirak E."/>
            <person name="Verkhozina A."/>
            <person name="Kuznetsova I."/>
            <person name="Andronov E."/>
            <person name="Puhalsky J."/>
            <person name="Tikhonovich I."/>
        </authorList>
    </citation>
    <scope>NUCLEOTIDE SEQUENCE [LARGE SCALE GENOMIC DNA]</scope>
    <source>
        <strain evidence="9 10">Opo-235</strain>
    </source>
</reference>
<dbReference type="GO" id="GO:0005829">
    <property type="term" value="C:cytosol"/>
    <property type="evidence" value="ECO:0007669"/>
    <property type="project" value="TreeGrafter"/>
</dbReference>
<sequence length="299" mass="32183">MSVPIVRTVAELRTIAAEWRRSGASIAVVPTMGALHEGHLSLARAALQQADRVIVTLFVNPKQFNSAADLAAYPRTESQDAAKLALLGAHLLYVPDAVEMYPAGFATTVSVSGISQGLCGAFRPGHFDGVATVVAKLFLQTGADFAFFGEKDFQQLQLVRRMVQDLDIPITVVPCPTVREADGLALSSRNARLSPAERAIAPNLALVLIGTAERLARGSPVPLTLAEARAAILAAGYRDTEYLELRGETDLQPMTSLDRPARLLAAAWLGETRLIDNVRTSPDFSEMINRRSVARRNGV</sequence>
<dbReference type="InterPro" id="IPR014729">
    <property type="entry name" value="Rossmann-like_a/b/a_fold"/>
</dbReference>
<keyword evidence="5 8" id="KW-0547">Nucleotide-binding</keyword>
<dbReference type="GO" id="GO:0015940">
    <property type="term" value="P:pantothenate biosynthetic process"/>
    <property type="evidence" value="ECO:0007669"/>
    <property type="project" value="UniProtKB-UniRule"/>
</dbReference>
<evidence type="ECO:0000256" key="1">
    <source>
        <dbReference type="ARBA" id="ARBA00004990"/>
    </source>
</evidence>
<comment type="similarity">
    <text evidence="2 8">Belongs to the pantothenate synthetase family.</text>
</comment>
<dbReference type="UniPathway" id="UPA00028">
    <property type="reaction ID" value="UER00005"/>
</dbReference>
<keyword evidence="4 8" id="KW-0566">Pantothenate biosynthesis</keyword>
<feature type="binding site" evidence="8">
    <location>
        <position position="63"/>
    </location>
    <ligand>
        <name>beta-alanine</name>
        <dbReference type="ChEBI" id="CHEBI:57966"/>
    </ligand>
</feature>
<feature type="binding site" evidence="8">
    <location>
        <begin position="186"/>
        <end position="189"/>
    </location>
    <ligand>
        <name>ATP</name>
        <dbReference type="ChEBI" id="CHEBI:30616"/>
    </ligand>
</feature>
<evidence type="ECO:0000313" key="10">
    <source>
        <dbReference type="Proteomes" id="UP000275436"/>
    </source>
</evidence>
<feature type="active site" description="Proton donor" evidence="8">
    <location>
        <position position="39"/>
    </location>
</feature>
<feature type="binding site" evidence="8">
    <location>
        <begin position="32"/>
        <end position="39"/>
    </location>
    <ligand>
        <name>ATP</name>
        <dbReference type="ChEBI" id="CHEBI:30616"/>
    </ligand>
</feature>
<accession>A0A3M9X5A3</accession>
<dbReference type="RefSeq" id="WP_123169392.1">
    <property type="nucleotide sequence ID" value="NZ_QKOD01000009.1"/>
</dbReference>
<evidence type="ECO:0000256" key="8">
    <source>
        <dbReference type="HAMAP-Rule" id="MF_00158"/>
    </source>
</evidence>
<dbReference type="CDD" id="cd00560">
    <property type="entry name" value="PanC"/>
    <property type="match status" value="1"/>
</dbReference>
<proteinExistence type="inferred from homology"/>
<dbReference type="EMBL" id="QKOD01000009">
    <property type="protein sequence ID" value="RNJ42700.1"/>
    <property type="molecule type" value="Genomic_DNA"/>
</dbReference>
<dbReference type="AlphaFoldDB" id="A0A3M9X5A3"/>
<protein>
    <recommendedName>
        <fullName evidence="8">Pantothenate synthetase</fullName>
        <shortName evidence="8">PS</shortName>
        <ecNumber evidence="8">6.3.2.1</ecNumber>
    </recommendedName>
    <alternativeName>
        <fullName evidence="8">Pantoate--beta-alanine ligase</fullName>
    </alternativeName>
    <alternativeName>
        <fullName evidence="8">Pantoate-activating enzyme</fullName>
    </alternativeName>
</protein>
<comment type="subcellular location">
    <subcellularLocation>
        <location evidence="8">Cytoplasm</location>
    </subcellularLocation>
</comment>
<dbReference type="GO" id="GO:0005524">
    <property type="term" value="F:ATP binding"/>
    <property type="evidence" value="ECO:0007669"/>
    <property type="project" value="UniProtKB-KW"/>
</dbReference>
<keyword evidence="8" id="KW-0963">Cytoplasm</keyword>